<dbReference type="STRING" id="156994.SAMN04488028_1164"/>
<gene>
    <name evidence="3" type="ORF">SAMN04488028_1164</name>
</gene>
<dbReference type="InterPro" id="IPR036116">
    <property type="entry name" value="FN3_sf"/>
</dbReference>
<dbReference type="SUPFAM" id="SSF49265">
    <property type="entry name" value="Fibronectin type III"/>
    <property type="match status" value="1"/>
</dbReference>
<reference evidence="4" key="1">
    <citation type="submission" date="2016-11" db="EMBL/GenBank/DDBJ databases">
        <authorList>
            <person name="Varghese N."/>
            <person name="Submissions S."/>
        </authorList>
    </citation>
    <scope>NUCLEOTIDE SEQUENCE [LARGE SCALE GENOMIC DNA]</scope>
    <source>
        <strain evidence="4">DSM 26134</strain>
    </source>
</reference>
<organism evidence="3 4">
    <name type="scientific">Reichenbachiella agariperforans</name>
    <dbReference type="NCBI Taxonomy" id="156994"/>
    <lineage>
        <taxon>Bacteria</taxon>
        <taxon>Pseudomonadati</taxon>
        <taxon>Bacteroidota</taxon>
        <taxon>Cytophagia</taxon>
        <taxon>Cytophagales</taxon>
        <taxon>Reichenbachiellaceae</taxon>
        <taxon>Reichenbachiella</taxon>
    </lineage>
</organism>
<dbReference type="Gene3D" id="2.60.40.10">
    <property type="entry name" value="Immunoglobulins"/>
    <property type="match status" value="1"/>
</dbReference>
<dbReference type="CDD" id="cd00063">
    <property type="entry name" value="FN3"/>
    <property type="match status" value="1"/>
</dbReference>
<dbReference type="PROSITE" id="PS50853">
    <property type="entry name" value="FN3"/>
    <property type="match status" value="1"/>
</dbReference>
<evidence type="ECO:0000256" key="1">
    <source>
        <dbReference type="SAM" id="MobiDB-lite"/>
    </source>
</evidence>
<dbReference type="EMBL" id="FRAA01000016">
    <property type="protein sequence ID" value="SHK98267.1"/>
    <property type="molecule type" value="Genomic_DNA"/>
</dbReference>
<keyword evidence="4" id="KW-1185">Reference proteome</keyword>
<feature type="compositionally biased region" description="Acidic residues" evidence="1">
    <location>
        <begin position="396"/>
        <end position="410"/>
    </location>
</feature>
<accession>A0A1M6WWZ4</accession>
<dbReference type="InterPro" id="IPR013783">
    <property type="entry name" value="Ig-like_fold"/>
</dbReference>
<sequence length="1333" mass="149133">MSNQSRFHSHPRAFQFIRQLWQWCLFVVLLTAGYHGQGQTYPVQVTTTLLPPYSPELSYYSSADVNNMQVFVHVLELDRVDYRAKLRLTIEGAGVRLTTLPSYVPNPLVLQGGVPLMLSGFDLRHYLNPDHLAFEGMTKADFMRNGRLPEGFYTFTIEVLDYTRGVRVSNASMATAWIVLNDPPLINFPINADKITLSEPQFVNFSWLGRHLASPNAAFSTEYEFSLYEMLPGQTSPDAAVRSSNTIYRTTTTQSSLLYGPAEPLLEPGKKYAFRVQAYDVSGRDLFKNQGYSETYWFQYGDECMPVKFLAGEALDDSRIKVTWESEMSHTGFTLQYREKGKSSWHTEQALFGAQVIPDLQANTEYEYQVAGKCLNYIGDYSTIQTVKTEERASGPEDEGTYACGEEGEASDLNPTPLEKTLRTLDQFEIGGIDVIILEATKGSDGSYTGTGYSPLPIFKGAGLKVSIENVIINEDYKAIAGKVVTTYDEEGSFIFGSHDEREPEGEDVPNGIEDLPTVVVTIPVEIASVTVADGVVTVLDETGTPVSLESTALPAEGNTLTLEDASGDQWLVDSEGNVQKAEPTAASQAAGTAPAAIGADENVDFSITFEAYTEQKFGFDDPKQPFDKTTTGLSAGYTQKQVQEENYWVAWKSVATGQTDWVTATHDAGETLRAYVGFKTTTGELASQPSEQEQSKAITVLGKSNQHTETVTAYVKQEDEEGNETEKTLGVLQVISYDQVRERVIIVPVNDATVPDAYTVGEALNRIYSQAVAHWEVEVSSSYQVEAEILTQLDEGESGILSSFPSNMQGFNRDYKRSLDNYDKDAYYLFLIPGSDSDRAGLSADRAGFMPFKRQFGYIWTDKASNQSTTIAHELGHGAFRLRHTFSTENFVAGERTTDNLMDYNGGTQLYKHQWDFVHDPESMNGWAQDDAESELDLCFWTKSLLTYNSLFGEDHVLKPNMPMYNEVKDNFDSYWDQSAELFKEYRFGNDKENNLALISNSNWTIRNATHYKKTDETFFVDLAIKAIVDRAEGGVTLHKEGVTLAKISLEGKDYKLAAYSNDHTIKPNYVRVDELCDLVDDENVQVYNSDGQSFITFLKEGVPVLVIQILTDDEDDVEVWLKYMGILVEEEGSWTSLVPPFWENWSWAEEDEQTELVNQLLDVSLTDYVDFVGYDSSDPAGCYRRASDMLETAGYAAIGPGHEDVVQMTRADENDDLQVEDNIEDGIDLINEYLNDNIPIMVGVDYHEGHPGNLDETTDHWLVIVGRTTTNGQTCFHYYDAQTSHESIGTSNDNQLCEQDDHTLTDTYREGTAYERTYTVTMVRPSVEIND</sequence>
<dbReference type="Proteomes" id="UP000184474">
    <property type="component" value="Unassembled WGS sequence"/>
</dbReference>
<proteinExistence type="predicted"/>
<protein>
    <recommendedName>
        <fullName evidence="2">Fibronectin type-III domain-containing protein</fullName>
    </recommendedName>
</protein>
<dbReference type="RefSeq" id="WP_073125758.1">
    <property type="nucleotide sequence ID" value="NZ_FRAA01000016.1"/>
</dbReference>
<evidence type="ECO:0000259" key="2">
    <source>
        <dbReference type="PROSITE" id="PS50853"/>
    </source>
</evidence>
<dbReference type="InterPro" id="IPR003961">
    <property type="entry name" value="FN3_dom"/>
</dbReference>
<name>A0A1M6WWZ4_REIAG</name>
<feature type="region of interest" description="Disordered" evidence="1">
    <location>
        <begin position="389"/>
        <end position="416"/>
    </location>
</feature>
<evidence type="ECO:0000313" key="4">
    <source>
        <dbReference type="Proteomes" id="UP000184474"/>
    </source>
</evidence>
<evidence type="ECO:0000313" key="3">
    <source>
        <dbReference type="EMBL" id="SHK98267.1"/>
    </source>
</evidence>
<feature type="domain" description="Fibronectin type-III" evidence="2">
    <location>
        <begin position="306"/>
        <end position="392"/>
    </location>
</feature>